<name>A0A0X3NV25_SCHSO</name>
<organism evidence="2">
    <name type="scientific">Schistocephalus solidus</name>
    <name type="common">Tapeworm</name>
    <dbReference type="NCBI Taxonomy" id="70667"/>
    <lineage>
        <taxon>Eukaryota</taxon>
        <taxon>Metazoa</taxon>
        <taxon>Spiralia</taxon>
        <taxon>Lophotrochozoa</taxon>
        <taxon>Platyhelminthes</taxon>
        <taxon>Cestoda</taxon>
        <taxon>Eucestoda</taxon>
        <taxon>Diphyllobothriidea</taxon>
        <taxon>Diphyllobothriidae</taxon>
        <taxon>Schistocephalus</taxon>
    </lineage>
</organism>
<protein>
    <submittedName>
        <fullName evidence="2">Uncharacterized protein</fullName>
    </submittedName>
</protein>
<proteinExistence type="predicted"/>
<evidence type="ECO:0000256" key="1">
    <source>
        <dbReference type="SAM" id="MobiDB-lite"/>
    </source>
</evidence>
<dbReference type="AlphaFoldDB" id="A0A0X3NV25"/>
<accession>A0A0X3NV25</accession>
<gene>
    <name evidence="2" type="ORF">TR117220</name>
</gene>
<sequence>MPLTLAFAVRRTQNPTPNHLLSRTPIPHQRNDPNPPSSIRNTTPNPPLCSSVNVDIPAFHQICLTLLKIFIPLPSCPPPDPNILSELAYDIWLFVFRDYDCFRLPNHELLARHCPCLKWPGL</sequence>
<feature type="region of interest" description="Disordered" evidence="1">
    <location>
        <begin position="15"/>
        <end position="45"/>
    </location>
</feature>
<evidence type="ECO:0000313" key="2">
    <source>
        <dbReference type="EMBL" id="JAP43549.1"/>
    </source>
</evidence>
<reference evidence="2" key="1">
    <citation type="submission" date="2016-01" db="EMBL/GenBank/DDBJ databases">
        <title>Reference transcriptome for the parasite Schistocephalus solidus: insights into the molecular evolution of parasitism.</title>
        <authorList>
            <person name="Hebert F.O."/>
            <person name="Grambauer S."/>
            <person name="Barber I."/>
            <person name="Landry C.R."/>
            <person name="Aubin-Horth N."/>
        </authorList>
    </citation>
    <scope>NUCLEOTIDE SEQUENCE</scope>
</reference>
<dbReference type="EMBL" id="GEEE01019676">
    <property type="protein sequence ID" value="JAP43549.1"/>
    <property type="molecule type" value="Transcribed_RNA"/>
</dbReference>